<evidence type="ECO:0000313" key="6">
    <source>
        <dbReference type="EMBL" id="MDQ0442689.1"/>
    </source>
</evidence>
<feature type="active site" description="Charge relay system" evidence="4">
    <location>
        <position position="157"/>
    </location>
</feature>
<evidence type="ECO:0000256" key="2">
    <source>
        <dbReference type="ARBA" id="ARBA00022801"/>
    </source>
</evidence>
<protein>
    <submittedName>
        <fullName evidence="6">Subtilisin-like proprotein convertase family protein</fullName>
    </submittedName>
</protein>
<dbReference type="PRINTS" id="PR00723">
    <property type="entry name" value="SUBTILISIN"/>
</dbReference>
<dbReference type="Gene3D" id="2.150.10.10">
    <property type="entry name" value="Serralysin-like metalloprotease, C-terminal"/>
    <property type="match status" value="1"/>
</dbReference>
<dbReference type="PROSITE" id="PS51829">
    <property type="entry name" value="P_HOMO_B"/>
    <property type="match status" value="1"/>
</dbReference>
<dbReference type="Pfam" id="PF00082">
    <property type="entry name" value="Peptidase_S8"/>
    <property type="match status" value="1"/>
</dbReference>
<comment type="similarity">
    <text evidence="4">Belongs to the peptidase S8 family.</text>
</comment>
<evidence type="ECO:0000256" key="4">
    <source>
        <dbReference type="PROSITE-ProRule" id="PRU01240"/>
    </source>
</evidence>
<dbReference type="InterPro" id="IPR000209">
    <property type="entry name" value="Peptidase_S8/S53_dom"/>
</dbReference>
<dbReference type="InterPro" id="IPR011049">
    <property type="entry name" value="Serralysin-like_metalloprot_C"/>
</dbReference>
<keyword evidence="1 4" id="KW-0645">Protease</keyword>
<sequence length="770" mass="80727">MPEDNDTEFSLSDSDSILRLRDGSSGASFGSLIGSLAAQAVRLGAVAAPVGDHTYGSLEFHTTGLFSSAIQWIKAKLFTPAVPHDQRNLVTLFGSATTEHQMLAKYNGAGVHVGIYDDGIDKSVSALMTHYDASRELIINGVKADPGVLAGNGQGVHGTATSGIIAADPTKTGGEVTGIANGAFLTAVNVFDGPASFFNLYLEAVRQMANFDVTSNSYGAVYKWSKGITAPYSYAQALADGLNYAGSVGRGGLGTVIVFAAGNDWLYDHRDANTDGLLADRHVVTVGAIASDYDVSNYATRGAAILTSAPSSGSSLKITTTDRTGAAGYSSGTITDTFGGTSAAAPEVAAVVADMLGANGKLGARDVQSILALASHDNELPFFAKWATGNMAYGWTVNHAGTFNGGGYHFSNDEGFGELNAHDAIREAVVWNYMNPVAQTFNNETHLSAVAAGSVVPATRGGATFVFNISGAENVENADLTLDLSSANLNNLKVVLTSGSGTQSIILDSSVTIKGDLFNSQPDGVKISLASHAFLGEAAQGTWTAQVFDPVSGDNVKINSATLDLYGSAPTQSHVFHYTDEAFKMDVSDWSRFTLHDRWGVDSWIDTAMMTGNESIDLHTGSASYENSIPFTWIGSDTIINKVALGDGACTVRCNDNGDMVVAGNGPAWITGGRGNDTFVAGSGSETISSGGGYDNFVFDHRGFGTATITDFTQGLDHIDMRGLGIDFSNLKIYDNGSTIWISNFDAQNDSVVLTNTHQQHLSAHDFLFA</sequence>
<dbReference type="PROSITE" id="PS51892">
    <property type="entry name" value="SUBTILASE"/>
    <property type="match status" value="1"/>
</dbReference>
<evidence type="ECO:0000256" key="3">
    <source>
        <dbReference type="ARBA" id="ARBA00022825"/>
    </source>
</evidence>
<evidence type="ECO:0000256" key="1">
    <source>
        <dbReference type="ARBA" id="ARBA00022670"/>
    </source>
</evidence>
<keyword evidence="2 4" id="KW-0378">Hydrolase</keyword>
<keyword evidence="7" id="KW-1185">Reference proteome</keyword>
<keyword evidence="3 4" id="KW-0720">Serine protease</keyword>
<evidence type="ECO:0000259" key="5">
    <source>
        <dbReference type="PROSITE" id="PS51829"/>
    </source>
</evidence>
<dbReference type="InterPro" id="IPR015500">
    <property type="entry name" value="Peptidase_S8_subtilisin-rel"/>
</dbReference>
<dbReference type="RefSeq" id="WP_238247967.1">
    <property type="nucleotide sequence ID" value="NZ_BPQX01000014.1"/>
</dbReference>
<dbReference type="PANTHER" id="PTHR42884">
    <property type="entry name" value="PROPROTEIN CONVERTASE SUBTILISIN/KEXIN-RELATED"/>
    <property type="match status" value="1"/>
</dbReference>
<dbReference type="Gene3D" id="2.60.120.260">
    <property type="entry name" value="Galactose-binding domain-like"/>
    <property type="match status" value="1"/>
</dbReference>
<dbReference type="InterPro" id="IPR008979">
    <property type="entry name" value="Galactose-bd-like_sf"/>
</dbReference>
<organism evidence="6 7">
    <name type="scientific">Methylobacterium persicinum</name>
    <dbReference type="NCBI Taxonomy" id="374426"/>
    <lineage>
        <taxon>Bacteria</taxon>
        <taxon>Pseudomonadati</taxon>
        <taxon>Pseudomonadota</taxon>
        <taxon>Alphaproteobacteria</taxon>
        <taxon>Hyphomicrobiales</taxon>
        <taxon>Methylobacteriaceae</taxon>
        <taxon>Methylobacterium</taxon>
    </lineage>
</organism>
<dbReference type="InterPro" id="IPR002884">
    <property type="entry name" value="P_dom"/>
</dbReference>
<dbReference type="SUPFAM" id="SSF51120">
    <property type="entry name" value="beta-Roll"/>
    <property type="match status" value="1"/>
</dbReference>
<comment type="caution">
    <text evidence="6">The sequence shown here is derived from an EMBL/GenBank/DDBJ whole genome shotgun (WGS) entry which is preliminary data.</text>
</comment>
<dbReference type="PANTHER" id="PTHR42884:SF14">
    <property type="entry name" value="NEUROENDOCRINE CONVERTASE 1"/>
    <property type="match status" value="1"/>
</dbReference>
<accession>A0ABU0HK52</accession>
<gene>
    <name evidence="6" type="ORF">QO016_002186</name>
</gene>
<proteinExistence type="inferred from homology"/>
<feature type="active site" description="Charge relay system" evidence="4">
    <location>
        <position position="342"/>
    </location>
</feature>
<name>A0ABU0HK52_9HYPH</name>
<feature type="domain" description="P/Homo B" evidence="5">
    <location>
        <begin position="436"/>
        <end position="571"/>
    </location>
</feature>
<dbReference type="SUPFAM" id="SSF49785">
    <property type="entry name" value="Galactose-binding domain-like"/>
    <property type="match status" value="1"/>
</dbReference>
<evidence type="ECO:0000313" key="7">
    <source>
        <dbReference type="Proteomes" id="UP001236369"/>
    </source>
</evidence>
<dbReference type="InterPro" id="IPR023828">
    <property type="entry name" value="Peptidase_S8_Ser-AS"/>
</dbReference>
<dbReference type="Proteomes" id="UP001236369">
    <property type="component" value="Unassembled WGS sequence"/>
</dbReference>
<dbReference type="EMBL" id="JAUSVV010000004">
    <property type="protein sequence ID" value="MDQ0442689.1"/>
    <property type="molecule type" value="Genomic_DNA"/>
</dbReference>
<dbReference type="Gene3D" id="3.40.50.200">
    <property type="entry name" value="Peptidase S8/S53 domain"/>
    <property type="match status" value="1"/>
</dbReference>
<reference evidence="6 7" key="1">
    <citation type="submission" date="2023-07" db="EMBL/GenBank/DDBJ databases">
        <title>Genomic Encyclopedia of Type Strains, Phase IV (KMG-IV): sequencing the most valuable type-strain genomes for metagenomic binning, comparative biology and taxonomic classification.</title>
        <authorList>
            <person name="Goeker M."/>
        </authorList>
    </citation>
    <scope>NUCLEOTIDE SEQUENCE [LARGE SCALE GENOMIC DNA]</scope>
    <source>
        <strain evidence="6 7">DSM 19562</strain>
    </source>
</reference>
<dbReference type="SUPFAM" id="SSF52743">
    <property type="entry name" value="Subtilisin-like"/>
    <property type="match status" value="1"/>
</dbReference>
<dbReference type="Pfam" id="PF01483">
    <property type="entry name" value="P_proprotein"/>
    <property type="match status" value="1"/>
</dbReference>
<feature type="active site" description="Charge relay system" evidence="4">
    <location>
        <position position="117"/>
    </location>
</feature>
<dbReference type="PROSITE" id="PS00138">
    <property type="entry name" value="SUBTILASE_SER"/>
    <property type="match status" value="1"/>
</dbReference>
<dbReference type="InterPro" id="IPR036852">
    <property type="entry name" value="Peptidase_S8/S53_dom_sf"/>
</dbReference>